<dbReference type="InterPro" id="IPR036291">
    <property type="entry name" value="NAD(P)-bd_dom_sf"/>
</dbReference>
<gene>
    <name evidence="2" type="ORF">R9Z33_07195</name>
</gene>
<evidence type="ECO:0000313" key="2">
    <source>
        <dbReference type="EMBL" id="WPB86657.1"/>
    </source>
</evidence>
<dbReference type="SUPFAM" id="SSF51735">
    <property type="entry name" value="NAD(P)-binding Rossmann-fold domains"/>
    <property type="match status" value="1"/>
</dbReference>
<dbReference type="EMBL" id="CP137852">
    <property type="protein sequence ID" value="WPB86657.1"/>
    <property type="molecule type" value="Genomic_DNA"/>
</dbReference>
<sequence length="311" mass="31304">MRVAVLGAGPSGSAMAALACWRGHDVTLWSPRGGGTRHLGHELATRGVLEGSWRIRVAADLWRATETAEAIVIALPPVAQPAILQRLASALVGTPDILFAPAAGLAPALLHQFAAARGFVPRLGALAVPPALAGRGADGVVEVTALRPRLWVGGQPREATAGLVVLTERLFGLPVEPLGDILAAGLTEPGALVEAARILAPPGVAHAVGRLLLGLAAERDAVGAATGRTGLPGIAALVTEQGGLPAERRPLTETGAGLAFLEAMARASGTPAPLVSAALHVLETAAGERFGPHPVLAALEPGPLARLLGGG</sequence>
<dbReference type="RefSeq" id="WP_318650626.1">
    <property type="nucleotide sequence ID" value="NZ_CP137852.1"/>
</dbReference>
<accession>A0ABZ0PLZ1</accession>
<organism evidence="2 3">
    <name type="scientific">Sediminicoccus rosea</name>
    <dbReference type="NCBI Taxonomy" id="1225128"/>
    <lineage>
        <taxon>Bacteria</taxon>
        <taxon>Pseudomonadati</taxon>
        <taxon>Pseudomonadota</taxon>
        <taxon>Alphaproteobacteria</taxon>
        <taxon>Acetobacterales</taxon>
        <taxon>Roseomonadaceae</taxon>
        <taxon>Sediminicoccus</taxon>
    </lineage>
</organism>
<feature type="domain" description="Glycerol-3-phosphate dehydrogenase NAD-dependent N-terminal" evidence="1">
    <location>
        <begin position="3"/>
        <end position="91"/>
    </location>
</feature>
<dbReference type="Gene3D" id="3.40.50.720">
    <property type="entry name" value="NAD(P)-binding Rossmann-like Domain"/>
    <property type="match status" value="1"/>
</dbReference>
<protein>
    <recommendedName>
        <fullName evidence="1">Glycerol-3-phosphate dehydrogenase NAD-dependent N-terminal domain-containing protein</fullName>
    </recommendedName>
</protein>
<name>A0ABZ0PLZ1_9PROT</name>
<reference evidence="2 3" key="1">
    <citation type="submission" date="2023-11" db="EMBL/GenBank/DDBJ databases">
        <title>Arctic aerobic anoxygenic photoheterotroph Sediminicoccus rosea KRV36 adapts its photosynthesis to long days of polar summer.</title>
        <authorList>
            <person name="Tomasch J."/>
            <person name="Kopejtka K."/>
            <person name="Bily T."/>
            <person name="Gardiner A.T."/>
            <person name="Gardian Z."/>
            <person name="Shivaramu S."/>
            <person name="Koblizek M."/>
            <person name="Engelhardt F."/>
            <person name="Kaftan D."/>
        </authorList>
    </citation>
    <scope>NUCLEOTIDE SEQUENCE [LARGE SCALE GENOMIC DNA]</scope>
    <source>
        <strain evidence="2 3">R-30</strain>
    </source>
</reference>
<keyword evidence="3" id="KW-1185">Reference proteome</keyword>
<dbReference type="InterPro" id="IPR011128">
    <property type="entry name" value="G3P_DH_NAD-dep_N"/>
</dbReference>
<dbReference type="Proteomes" id="UP001305521">
    <property type="component" value="Chromosome"/>
</dbReference>
<dbReference type="PROSITE" id="PS51257">
    <property type="entry name" value="PROKAR_LIPOPROTEIN"/>
    <property type="match status" value="1"/>
</dbReference>
<evidence type="ECO:0000259" key="1">
    <source>
        <dbReference type="Pfam" id="PF01210"/>
    </source>
</evidence>
<proteinExistence type="predicted"/>
<evidence type="ECO:0000313" key="3">
    <source>
        <dbReference type="Proteomes" id="UP001305521"/>
    </source>
</evidence>
<dbReference type="Pfam" id="PF01210">
    <property type="entry name" value="NAD_Gly3P_dh_N"/>
    <property type="match status" value="1"/>
</dbReference>